<dbReference type="PANTHER" id="PTHR46156">
    <property type="entry name" value="CCCH ZINGC FINGER"/>
    <property type="match status" value="1"/>
</dbReference>
<dbReference type="InterPro" id="IPR000571">
    <property type="entry name" value="Znf_CCCH"/>
</dbReference>
<feature type="domain" description="C3H1-type" evidence="7">
    <location>
        <begin position="1062"/>
        <end position="1088"/>
    </location>
</feature>
<comment type="caution">
    <text evidence="8">The sequence shown here is derived from an EMBL/GenBank/DDBJ whole genome shotgun (WGS) entry which is preliminary data.</text>
</comment>
<feature type="region of interest" description="Disordered" evidence="6">
    <location>
        <begin position="336"/>
        <end position="369"/>
    </location>
</feature>
<feature type="compositionally biased region" description="Polar residues" evidence="6">
    <location>
        <begin position="336"/>
        <end position="348"/>
    </location>
</feature>
<reference evidence="8" key="1">
    <citation type="submission" date="2019-07" db="EMBL/GenBank/DDBJ databases">
        <authorList>
            <person name="Dittberner H."/>
        </authorList>
    </citation>
    <scope>NUCLEOTIDE SEQUENCE [LARGE SCALE GENOMIC DNA]</scope>
</reference>
<dbReference type="Proteomes" id="UP000489600">
    <property type="component" value="Unassembled WGS sequence"/>
</dbReference>
<dbReference type="AlphaFoldDB" id="A0A565B1Q3"/>
<feature type="domain" description="C3H1-type" evidence="7">
    <location>
        <begin position="1027"/>
        <end position="1056"/>
    </location>
</feature>
<dbReference type="GO" id="GO:0005634">
    <property type="term" value="C:nucleus"/>
    <property type="evidence" value="ECO:0007669"/>
    <property type="project" value="TreeGrafter"/>
</dbReference>
<dbReference type="PROSITE" id="PS50103">
    <property type="entry name" value="ZF_C3H1"/>
    <property type="match status" value="3"/>
</dbReference>
<keyword evidence="9" id="KW-1185">Reference proteome</keyword>
<evidence type="ECO:0000256" key="2">
    <source>
        <dbReference type="ARBA" id="ARBA00022737"/>
    </source>
</evidence>
<dbReference type="FunFam" id="4.10.1000.10:FF:000022">
    <property type="entry name" value="Zinc finger CCCH domain-containing protein 7"/>
    <property type="match status" value="1"/>
</dbReference>
<feature type="compositionally biased region" description="Basic and acidic residues" evidence="6">
    <location>
        <begin position="1198"/>
        <end position="1212"/>
    </location>
</feature>
<feature type="compositionally biased region" description="Basic and acidic residues" evidence="6">
    <location>
        <begin position="488"/>
        <end position="497"/>
    </location>
</feature>
<dbReference type="EMBL" id="CABITT030000002">
    <property type="protein sequence ID" value="VVA95581.1"/>
    <property type="molecule type" value="Genomic_DNA"/>
</dbReference>
<feature type="compositionally biased region" description="Pro residues" evidence="6">
    <location>
        <begin position="18"/>
        <end position="29"/>
    </location>
</feature>
<feature type="compositionally biased region" description="Polar residues" evidence="6">
    <location>
        <begin position="1"/>
        <end position="12"/>
    </location>
</feature>
<name>A0A565B1Q3_9BRAS</name>
<dbReference type="GO" id="GO:0008270">
    <property type="term" value="F:zinc ion binding"/>
    <property type="evidence" value="ECO:0007669"/>
    <property type="project" value="UniProtKB-KW"/>
</dbReference>
<evidence type="ECO:0000313" key="9">
    <source>
        <dbReference type="Proteomes" id="UP000489600"/>
    </source>
</evidence>
<protein>
    <recommendedName>
        <fullName evidence="7">C3H1-type domain-containing protein</fullName>
    </recommendedName>
</protein>
<sequence>MDSSLKNPSYYHQWQPPSSAPFPPPPPLSQPSISHQFHHNYSNFTHRQGFPPLPAINQPPLYYSQPPPPPHVSYESPWISQPSSNFDQSACVGYMGKRIDSRIVSPNYQLDYGNRTKDCFHGVSASDLDSNFRFRDRFSSLGYARKGFGDFIPESDGYCRSLGVGTSLGHGNAPFVAGNGGTGNQRWVEIPKDDYYRSEIEPYFDNGKTKGSDDMNRTANRFKSFKVKRKETRCIAGNVLMGEVTKKKESFPQPTSSDIENLSRCSEGGVPFASRAMSSFQSQPCEDELPKKDMDDLSPRNLRMEDVNDNSFAVETNTTTRIDSLDGTVVSQAESQACENGVNSSVENVSRKQSMETKPLNSTAEVDQNLGSDAGKYTCRISISSSPKSVAGKGSSNVQPVERTSVLLSSIDKNKDGWSNGLVVDRELSSAVYLEDVSFAPNQDLGLSSHDPAVDQSCNLDRRGLKSCSSESYISLRKGTNVDASEFHFNQEDKEKSPTCSSLPVSEIGNMDSSGSETDSECAPLETQPCQAGRKVLPNDHLGCGSSDVVCSMDKDMVDDPLRISSCLVPDGSISSCHLSPSVSVNERSKTTLSSISEKTQKRANKYMHSAQERYPRSQSDTKKDANPPINVTKHRTWHRKSDTSASPLVAVKPKVTVQSSSTYVRKGNSLLRKPSPGYLGGEAQTLQRHSRAPSDCTSSGKCALSSGMDPLSNGLHGSSSEEADDPDYFRNGLKSSDTLAQTGYASDCQPQNLTKLESLNPSKMLYAKRKANQLVAASDIHGASTSEILHSGGYFKRSKNQLVRNSESLVNQAESLPDDSLDLQTGEKMVSKRSSSSAVSEFGMLGEIDLWVLSVMRPFNRSNFSLVWTLKEPLSRKANGIHTSPQKIVPQPASVLQNGSFSSIGRKFLMMRKRRTVYRRSTNGHSLKRSKVASIGGSHLKLSKSVERDSKKPEFLSDVESWRSAFPECGKDTKKSFTPRRLVIGNDESVWIRNGLRLGGDPKKRTRVLANEKVRWSLHNVRLRLAKKRNYCQFFTRFGKCNKDDGKCPYIHDPSKIAVVPERMPDCSYFLQGVCNNEPCLYRHVHVNQKAAICEGFLRGYCSDGNECRKKHTYTCPVFEATGSCPQETECKLHHPKKRSKGIKRKRENEPWQRNSSMRYFGSMHKSLPECEPMLVNELAADGAFFGGEGLDFIRLDRDEHEASENMDSRPAESGSDDSEAHDSIDELIRPVGLMQK</sequence>
<evidence type="ECO:0000256" key="3">
    <source>
        <dbReference type="ARBA" id="ARBA00022771"/>
    </source>
</evidence>
<dbReference type="OrthoDB" id="3247158at2759"/>
<feature type="zinc finger region" description="C3H1-type" evidence="5">
    <location>
        <begin position="1089"/>
        <end position="1116"/>
    </location>
</feature>
<keyword evidence="3 5" id="KW-0863">Zinc-finger</keyword>
<keyword evidence="1 5" id="KW-0479">Metal-binding</keyword>
<feature type="zinc finger region" description="C3H1-type" evidence="5">
    <location>
        <begin position="1027"/>
        <end position="1056"/>
    </location>
</feature>
<feature type="compositionally biased region" description="Basic and acidic residues" evidence="6">
    <location>
        <begin position="1220"/>
        <end position="1230"/>
    </location>
</feature>
<evidence type="ECO:0000256" key="6">
    <source>
        <dbReference type="SAM" id="MobiDB-lite"/>
    </source>
</evidence>
<feature type="compositionally biased region" description="Polar residues" evidence="6">
    <location>
        <begin position="578"/>
        <end position="598"/>
    </location>
</feature>
<evidence type="ECO:0000259" key="7">
    <source>
        <dbReference type="PROSITE" id="PS50103"/>
    </source>
</evidence>
<feature type="compositionally biased region" description="Basic and acidic residues" evidence="6">
    <location>
        <begin position="611"/>
        <end position="626"/>
    </location>
</feature>
<accession>A0A565B1Q3</accession>
<evidence type="ECO:0000313" key="8">
    <source>
        <dbReference type="EMBL" id="VVA95581.1"/>
    </source>
</evidence>
<dbReference type="SMART" id="SM00356">
    <property type="entry name" value="ZnF_C3H1"/>
    <property type="match status" value="4"/>
</dbReference>
<feature type="region of interest" description="Disordered" evidence="6">
    <location>
        <begin position="1198"/>
        <end position="1238"/>
    </location>
</feature>
<evidence type="ECO:0000256" key="4">
    <source>
        <dbReference type="ARBA" id="ARBA00022833"/>
    </source>
</evidence>
<gene>
    <name evidence="8" type="ORF">ANE_LOCUS6026</name>
</gene>
<feature type="domain" description="C3H1-type" evidence="7">
    <location>
        <begin position="1089"/>
        <end position="1116"/>
    </location>
</feature>
<feature type="region of interest" description="Disordered" evidence="6">
    <location>
        <begin position="667"/>
        <end position="735"/>
    </location>
</feature>
<feature type="region of interest" description="Disordered" evidence="6">
    <location>
        <begin position="1"/>
        <end position="35"/>
    </location>
</feature>
<evidence type="ECO:0000256" key="1">
    <source>
        <dbReference type="ARBA" id="ARBA00022723"/>
    </source>
</evidence>
<feature type="zinc finger region" description="C3H1-type" evidence="5">
    <location>
        <begin position="1062"/>
        <end position="1088"/>
    </location>
</feature>
<proteinExistence type="predicted"/>
<feature type="compositionally biased region" description="Polar residues" evidence="6">
    <location>
        <begin position="359"/>
        <end position="369"/>
    </location>
</feature>
<organism evidence="8 9">
    <name type="scientific">Arabis nemorensis</name>
    <dbReference type="NCBI Taxonomy" id="586526"/>
    <lineage>
        <taxon>Eukaryota</taxon>
        <taxon>Viridiplantae</taxon>
        <taxon>Streptophyta</taxon>
        <taxon>Embryophyta</taxon>
        <taxon>Tracheophyta</taxon>
        <taxon>Spermatophyta</taxon>
        <taxon>Magnoliopsida</taxon>
        <taxon>eudicotyledons</taxon>
        <taxon>Gunneridae</taxon>
        <taxon>Pentapetalae</taxon>
        <taxon>rosids</taxon>
        <taxon>malvids</taxon>
        <taxon>Brassicales</taxon>
        <taxon>Brassicaceae</taxon>
        <taxon>Arabideae</taxon>
        <taxon>Arabis</taxon>
    </lineage>
</organism>
<evidence type="ECO:0000256" key="5">
    <source>
        <dbReference type="PROSITE-ProRule" id="PRU00723"/>
    </source>
</evidence>
<feature type="region of interest" description="Disordered" evidence="6">
    <location>
        <begin position="488"/>
        <end position="524"/>
    </location>
</feature>
<feature type="region of interest" description="Disordered" evidence="6">
    <location>
        <begin position="578"/>
        <end position="650"/>
    </location>
</feature>
<dbReference type="PANTHER" id="PTHR46156:SF1">
    <property type="entry name" value="ZINC FINGER CCCH DOMAIN-CONTAINING PROTEIN 3"/>
    <property type="match status" value="1"/>
</dbReference>
<keyword evidence="4 5" id="KW-0862">Zinc</keyword>
<dbReference type="Gene3D" id="4.10.1000.10">
    <property type="entry name" value="Zinc finger, CCCH-type"/>
    <property type="match status" value="2"/>
</dbReference>
<keyword evidence="2" id="KW-0677">Repeat</keyword>